<feature type="chain" id="PRO_5040367157" description="Kelch repeat-containing protein" evidence="6">
    <location>
        <begin position="33"/>
        <end position="634"/>
    </location>
</feature>
<keyword evidence="2" id="KW-0408">Iron</keyword>
<sequence length="634" mass="69920">MFSVTSLRHQLRGQIPALFLLFLFLALKTVLAVSQEPQSDFCRRFSHQSTVIDDRLYIDGGYVNYKKDDKAYVATANEPNIWLGYHDLKNFGPDGLLNPQLHIDLDKNKTLVKLAALVMPTVAGGILWPDSINKRFYLYGGNWISPQRADAFTLTGYDIINDRWDDFGPSKIKLNVSALGAGVGVSQTGKGYYYGGWVSDKSMEGGPKDAVMVSDFYEYSYDNNTFKALKGIDDRPRAEGGMVWIPTGDWAGVLVYMGGIVGDGDNKTSPQPLEEIFLYDATMGVWYKQKAEGEVPQNRGQFCADVARAPDNSSYNIYLWGGKAEYPPLTNASAYSDVYVLSMPSFKWLKADPDISIAPANRTGSRGRFGSSCNMVNNMSHMFIIGGNYTNETNNECEPAWGVHGFWTGTANNTGNNKQWWGFQTKDTTSNVVPSLVYSAIGGDKNGGAVTKAPKDGFSADNRPLANLFSLTWLSPNRQPSRNVGGAAPSRLSTGAIVGIAIGGAVALAIILFAWWKLGKRVLRRREERHRAEVTQEAQQMNQMQQEELQKQQTQHMYQDHQFHSGQSHYSSYFGSGSVGTVTTPPLNDSHWGSLPVPRSTDQQFSADVTELPGSDGNAIIEHKPSVSPVSPRM</sequence>
<evidence type="ECO:0000256" key="5">
    <source>
        <dbReference type="SAM" id="Phobius"/>
    </source>
</evidence>
<evidence type="ECO:0000256" key="6">
    <source>
        <dbReference type="SAM" id="SignalP"/>
    </source>
</evidence>
<protein>
    <recommendedName>
        <fullName evidence="9">Kelch repeat-containing protein</fullName>
    </recommendedName>
</protein>
<evidence type="ECO:0000256" key="4">
    <source>
        <dbReference type="SAM" id="MobiDB-lite"/>
    </source>
</evidence>
<keyword evidence="1" id="KW-0677">Repeat</keyword>
<keyword evidence="5" id="KW-0472">Membrane</keyword>
<name>A0A9N9YYF4_9HYPO</name>
<keyword evidence="3" id="KW-0175">Coiled coil</keyword>
<dbReference type="AlphaFoldDB" id="A0A9N9YYF4"/>
<gene>
    <name evidence="7" type="ORF">CRHIZ90672A_00004843</name>
</gene>
<dbReference type="SUPFAM" id="SSF50965">
    <property type="entry name" value="Galactose oxidase, central domain"/>
    <property type="match status" value="1"/>
</dbReference>
<comment type="caution">
    <text evidence="7">The sequence shown here is derived from an EMBL/GenBank/DDBJ whole genome shotgun (WGS) entry which is preliminary data.</text>
</comment>
<dbReference type="GO" id="GO:0019760">
    <property type="term" value="P:glucosinolate metabolic process"/>
    <property type="evidence" value="ECO:0007669"/>
    <property type="project" value="UniProtKB-ARBA"/>
</dbReference>
<dbReference type="PANTHER" id="PTHR47435:SF4">
    <property type="entry name" value="KELCH REPEAT PROTEIN (AFU_ORTHOLOGUE AFUA_5G12780)"/>
    <property type="match status" value="1"/>
</dbReference>
<feature type="transmembrane region" description="Helical" evidence="5">
    <location>
        <begin position="496"/>
        <end position="516"/>
    </location>
</feature>
<keyword evidence="5" id="KW-1133">Transmembrane helix</keyword>
<reference evidence="7" key="1">
    <citation type="submission" date="2021-10" db="EMBL/GenBank/DDBJ databases">
        <authorList>
            <person name="Piombo E."/>
        </authorList>
    </citation>
    <scope>NUCLEOTIDE SEQUENCE</scope>
</reference>
<keyword evidence="6" id="KW-0732">Signal</keyword>
<evidence type="ECO:0000256" key="1">
    <source>
        <dbReference type="ARBA" id="ARBA00022737"/>
    </source>
</evidence>
<dbReference type="InterPro" id="IPR011043">
    <property type="entry name" value="Gal_Oxase/kelch_b-propeller"/>
</dbReference>
<dbReference type="PANTHER" id="PTHR47435">
    <property type="entry name" value="KELCH REPEAT PROTEIN (AFU_ORTHOLOGUE AFUA_5G12780)"/>
    <property type="match status" value="1"/>
</dbReference>
<evidence type="ECO:0000256" key="2">
    <source>
        <dbReference type="ARBA" id="ARBA00023004"/>
    </source>
</evidence>
<dbReference type="OrthoDB" id="10251809at2759"/>
<evidence type="ECO:0000313" key="8">
    <source>
        <dbReference type="Proteomes" id="UP000696573"/>
    </source>
</evidence>
<dbReference type="EMBL" id="CABFNQ020000768">
    <property type="protein sequence ID" value="CAH0042841.1"/>
    <property type="molecule type" value="Genomic_DNA"/>
</dbReference>
<evidence type="ECO:0000256" key="3">
    <source>
        <dbReference type="SAM" id="Coils"/>
    </source>
</evidence>
<organism evidence="7 8">
    <name type="scientific">Clonostachys rhizophaga</name>
    <dbReference type="NCBI Taxonomy" id="160324"/>
    <lineage>
        <taxon>Eukaryota</taxon>
        <taxon>Fungi</taxon>
        <taxon>Dikarya</taxon>
        <taxon>Ascomycota</taxon>
        <taxon>Pezizomycotina</taxon>
        <taxon>Sordariomycetes</taxon>
        <taxon>Hypocreomycetidae</taxon>
        <taxon>Hypocreales</taxon>
        <taxon>Bionectriaceae</taxon>
        <taxon>Clonostachys</taxon>
    </lineage>
</organism>
<dbReference type="InterPro" id="IPR015915">
    <property type="entry name" value="Kelch-typ_b-propeller"/>
</dbReference>
<feature type="coiled-coil region" evidence="3">
    <location>
        <begin position="524"/>
        <end position="555"/>
    </location>
</feature>
<evidence type="ECO:0008006" key="9">
    <source>
        <dbReference type="Google" id="ProtNLM"/>
    </source>
</evidence>
<keyword evidence="8" id="KW-1185">Reference proteome</keyword>
<feature type="signal peptide" evidence="6">
    <location>
        <begin position="1"/>
        <end position="32"/>
    </location>
</feature>
<proteinExistence type="predicted"/>
<accession>A0A9N9YYF4</accession>
<dbReference type="Gene3D" id="2.120.10.80">
    <property type="entry name" value="Kelch-type beta propeller"/>
    <property type="match status" value="1"/>
</dbReference>
<dbReference type="Proteomes" id="UP000696573">
    <property type="component" value="Unassembled WGS sequence"/>
</dbReference>
<evidence type="ECO:0000313" key="7">
    <source>
        <dbReference type="EMBL" id="CAH0042841.1"/>
    </source>
</evidence>
<keyword evidence="5" id="KW-0812">Transmembrane</keyword>
<feature type="region of interest" description="Disordered" evidence="4">
    <location>
        <begin position="613"/>
        <end position="634"/>
    </location>
</feature>